<evidence type="ECO:0000313" key="3">
    <source>
        <dbReference type="EMBL" id="MBO0332983.1"/>
    </source>
</evidence>
<dbReference type="RefSeq" id="WP_207042902.1">
    <property type="nucleotide sequence ID" value="NZ_JAFLNC010000001.1"/>
</dbReference>
<dbReference type="Pfam" id="PF03061">
    <property type="entry name" value="4HBT"/>
    <property type="match status" value="1"/>
</dbReference>
<gene>
    <name evidence="3" type="ORF">J0X12_05125</name>
</gene>
<name>A0ABS3F397_9PROT</name>
<dbReference type="InterPro" id="IPR003736">
    <property type="entry name" value="PAAI_dom"/>
</dbReference>
<proteinExistence type="predicted"/>
<dbReference type="SUPFAM" id="SSF54637">
    <property type="entry name" value="Thioesterase/thiol ester dehydrase-isomerase"/>
    <property type="match status" value="1"/>
</dbReference>
<evidence type="ECO:0000313" key="4">
    <source>
        <dbReference type="Proteomes" id="UP000664761"/>
    </source>
</evidence>
<dbReference type="InterPro" id="IPR029069">
    <property type="entry name" value="HotDog_dom_sf"/>
</dbReference>
<accession>A0ABS3F397</accession>
<dbReference type="CDD" id="cd03443">
    <property type="entry name" value="PaaI_thioesterase"/>
    <property type="match status" value="1"/>
</dbReference>
<dbReference type="EMBL" id="JAFLNC010000001">
    <property type="protein sequence ID" value="MBO0332983.1"/>
    <property type="molecule type" value="Genomic_DNA"/>
</dbReference>
<reference evidence="3 4" key="1">
    <citation type="submission" date="2021-03" db="EMBL/GenBank/DDBJ databases">
        <title>Sneathiella sp. CAU 1612 isolated from Kang Won-do.</title>
        <authorList>
            <person name="Kim W."/>
        </authorList>
    </citation>
    <scope>NUCLEOTIDE SEQUENCE [LARGE SCALE GENOMIC DNA]</scope>
    <source>
        <strain evidence="3 4">CAU 1612</strain>
    </source>
</reference>
<dbReference type="Proteomes" id="UP000664761">
    <property type="component" value="Unassembled WGS sequence"/>
</dbReference>
<dbReference type="Gene3D" id="3.10.129.10">
    <property type="entry name" value="Hotdog Thioesterase"/>
    <property type="match status" value="1"/>
</dbReference>
<dbReference type="InterPro" id="IPR006683">
    <property type="entry name" value="Thioestr_dom"/>
</dbReference>
<feature type="domain" description="Thioesterase" evidence="2">
    <location>
        <begin position="48"/>
        <end position="120"/>
    </location>
</feature>
<organism evidence="3 4">
    <name type="scientific">Sneathiella sedimenti</name>
    <dbReference type="NCBI Taxonomy" id="2816034"/>
    <lineage>
        <taxon>Bacteria</taxon>
        <taxon>Pseudomonadati</taxon>
        <taxon>Pseudomonadota</taxon>
        <taxon>Alphaproteobacteria</taxon>
        <taxon>Sneathiellales</taxon>
        <taxon>Sneathiellaceae</taxon>
        <taxon>Sneathiella</taxon>
    </lineage>
</organism>
<protein>
    <submittedName>
        <fullName evidence="3">PaaI family thioesterase</fullName>
    </submittedName>
</protein>
<evidence type="ECO:0000259" key="2">
    <source>
        <dbReference type="Pfam" id="PF03061"/>
    </source>
</evidence>
<dbReference type="PANTHER" id="PTHR43240">
    <property type="entry name" value="1,4-DIHYDROXY-2-NAPHTHOYL-COA THIOESTERASE 1"/>
    <property type="match status" value="1"/>
</dbReference>
<keyword evidence="1" id="KW-0378">Hydrolase</keyword>
<keyword evidence="4" id="KW-1185">Reference proteome</keyword>
<dbReference type="NCBIfam" id="TIGR00369">
    <property type="entry name" value="unchar_dom_1"/>
    <property type="match status" value="1"/>
</dbReference>
<sequence>MTVNVPEGFKKFEGHVGFVELTGPLWINRTDDGAYLGLRVEDKHCNIGGICHGGVLMYLADMQLGVGAQAASEVRKFLPTVQMSCDFVSPVSNGAWLEGRTQLIKQTRNLMFATCILTADGKNAFSGSGIMKIPSDKGSYSDVALPQQR</sequence>
<comment type="caution">
    <text evidence="3">The sequence shown here is derived from an EMBL/GenBank/DDBJ whole genome shotgun (WGS) entry which is preliminary data.</text>
</comment>
<evidence type="ECO:0000256" key="1">
    <source>
        <dbReference type="ARBA" id="ARBA00022801"/>
    </source>
</evidence>